<organism evidence="4 5">
    <name type="scientific">Pseudohoeflea coraliihabitans</name>
    <dbReference type="NCBI Taxonomy" id="2860393"/>
    <lineage>
        <taxon>Bacteria</taxon>
        <taxon>Pseudomonadati</taxon>
        <taxon>Pseudomonadota</taxon>
        <taxon>Alphaproteobacteria</taxon>
        <taxon>Hyphomicrobiales</taxon>
        <taxon>Rhizobiaceae</taxon>
        <taxon>Pseudohoeflea</taxon>
    </lineage>
</organism>
<dbReference type="PANTHER" id="PTHR23028:SF53">
    <property type="entry name" value="ACYL_TRANSF_3 DOMAIN-CONTAINING PROTEIN"/>
    <property type="match status" value="1"/>
</dbReference>
<sequence>MRYRPEIDGLRAIAVLPVVLFHADIPAFSGGYIGVDVFFVISGYLMSILILEGMRDGSFSLLGFYERRARRILPALFTVMICCIPFAWLWMQPSQLEEFAKSLITVSLFASNFQFWQESGYFTADAELKPLLHTWSLAVEEQYYLVIPLVTLAFWRFGQTRFLALLVTVAAGSFLLCEWGWRNAPDFNFYFTATRVWELLIGAICGVILTNRTIAPNQAFAAAGLALVVIPVFWFDSSTPFPSLYALLPVIGTGCVILFAGERTMAAQVLSHRWLVGIGLISYSIYLWHQPLFAFTRLRLFDEPSTGLMLLLSLASVMLAYASWRWVEQPFRRHDARFFSSRRMALGASVMTIGLLSAVGAMGVLNDGVPERAMVSGRTYAEMGLSEKLALNFGLHSDCEFAFTLSTHCRTHENPELVLWGDSYAMHLAPALLASRPDIRMVQHTMSACSPVVGGALINKSYPMASSRRCIQFNDQVFDWIKGNPGIETVVLSSAFAILSAEIYHRDGRVTHTLQHEWVRQALSRTIDTLKQLGKEVVLVSPAPANGIDLGACLAKAAMLGLSQTHCDFKRSDIIPFVRTRFEFATDMASQIPVVMLADLICDGGPCRTRIGDIFIYRDNAHLSAEGSAYLGATHDFYRLVKDAKVGEQ</sequence>
<evidence type="ECO:0000259" key="2">
    <source>
        <dbReference type="Pfam" id="PF01757"/>
    </source>
</evidence>
<dbReference type="InterPro" id="IPR043968">
    <property type="entry name" value="SGNH"/>
</dbReference>
<feature type="domain" description="SGNH" evidence="3">
    <location>
        <begin position="399"/>
        <end position="633"/>
    </location>
</feature>
<evidence type="ECO:0000313" key="4">
    <source>
        <dbReference type="EMBL" id="MBW3097022.1"/>
    </source>
</evidence>
<evidence type="ECO:0000259" key="3">
    <source>
        <dbReference type="Pfam" id="PF19040"/>
    </source>
</evidence>
<comment type="caution">
    <text evidence="4">The sequence shown here is derived from an EMBL/GenBank/DDBJ whole genome shotgun (WGS) entry which is preliminary data.</text>
</comment>
<feature type="transmembrane region" description="Helical" evidence="1">
    <location>
        <begin position="241"/>
        <end position="260"/>
    </location>
</feature>
<dbReference type="InterPro" id="IPR002656">
    <property type="entry name" value="Acyl_transf_3_dom"/>
</dbReference>
<accession>A0ABS6WM56</accession>
<gene>
    <name evidence="4" type="ORF">KY465_06995</name>
</gene>
<proteinExistence type="predicted"/>
<dbReference type="Pfam" id="PF19040">
    <property type="entry name" value="SGNH"/>
    <property type="match status" value="1"/>
</dbReference>
<feature type="transmembrane region" description="Helical" evidence="1">
    <location>
        <begin position="31"/>
        <end position="51"/>
    </location>
</feature>
<keyword evidence="1" id="KW-0812">Transmembrane</keyword>
<protein>
    <submittedName>
        <fullName evidence="4">Acyltransferase</fullName>
    </submittedName>
</protein>
<name>A0ABS6WM56_9HYPH</name>
<dbReference type="Pfam" id="PF01757">
    <property type="entry name" value="Acyl_transf_3"/>
    <property type="match status" value="1"/>
</dbReference>
<dbReference type="Proteomes" id="UP001430804">
    <property type="component" value="Unassembled WGS sequence"/>
</dbReference>
<keyword evidence="1" id="KW-0472">Membrane</keyword>
<dbReference type="EMBL" id="JAHWQX010000002">
    <property type="protein sequence ID" value="MBW3097022.1"/>
    <property type="molecule type" value="Genomic_DNA"/>
</dbReference>
<keyword evidence="1" id="KW-1133">Transmembrane helix</keyword>
<feature type="transmembrane region" description="Helical" evidence="1">
    <location>
        <begin position="345"/>
        <end position="365"/>
    </location>
</feature>
<feature type="transmembrane region" description="Helical" evidence="1">
    <location>
        <begin position="72"/>
        <end position="91"/>
    </location>
</feature>
<feature type="transmembrane region" description="Helical" evidence="1">
    <location>
        <begin position="135"/>
        <end position="155"/>
    </location>
</feature>
<reference evidence="4" key="1">
    <citation type="submission" date="2021-07" db="EMBL/GenBank/DDBJ databases">
        <title>Pseudohoeflea marina sp. nov. a polyhydroxyalcanoate-producing bacterium.</title>
        <authorList>
            <person name="Zheng W."/>
            <person name="Yu S."/>
            <person name="Huang Y."/>
        </authorList>
    </citation>
    <scope>NUCLEOTIDE SEQUENCE</scope>
    <source>
        <strain evidence="4">DP4N28-3</strain>
    </source>
</reference>
<keyword evidence="5" id="KW-1185">Reference proteome</keyword>
<feature type="transmembrane region" description="Helical" evidence="1">
    <location>
        <begin position="217"/>
        <end position="235"/>
    </location>
</feature>
<keyword evidence="4" id="KW-0012">Acyltransferase</keyword>
<evidence type="ECO:0000256" key="1">
    <source>
        <dbReference type="SAM" id="Phobius"/>
    </source>
</evidence>
<dbReference type="InterPro" id="IPR050879">
    <property type="entry name" value="Acyltransferase_3"/>
</dbReference>
<dbReference type="RefSeq" id="WP_219200970.1">
    <property type="nucleotide sequence ID" value="NZ_JAHWQX010000002.1"/>
</dbReference>
<feature type="transmembrane region" description="Helical" evidence="1">
    <location>
        <begin position="272"/>
        <end position="288"/>
    </location>
</feature>
<keyword evidence="4" id="KW-0808">Transferase</keyword>
<dbReference type="GO" id="GO:0016746">
    <property type="term" value="F:acyltransferase activity"/>
    <property type="evidence" value="ECO:0007669"/>
    <property type="project" value="UniProtKB-KW"/>
</dbReference>
<dbReference type="PANTHER" id="PTHR23028">
    <property type="entry name" value="ACETYLTRANSFERASE"/>
    <property type="match status" value="1"/>
</dbReference>
<evidence type="ECO:0000313" key="5">
    <source>
        <dbReference type="Proteomes" id="UP001430804"/>
    </source>
</evidence>
<feature type="domain" description="Acyltransferase 3" evidence="2">
    <location>
        <begin position="5"/>
        <end position="322"/>
    </location>
</feature>
<feature type="transmembrane region" description="Helical" evidence="1">
    <location>
        <begin position="162"/>
        <end position="181"/>
    </location>
</feature>
<feature type="transmembrane region" description="Helical" evidence="1">
    <location>
        <begin position="308"/>
        <end position="324"/>
    </location>
</feature>
<feature type="transmembrane region" description="Helical" evidence="1">
    <location>
        <begin position="187"/>
        <end position="210"/>
    </location>
</feature>